<evidence type="ECO:0000256" key="5">
    <source>
        <dbReference type="RuleBase" id="RU003887"/>
    </source>
</evidence>
<evidence type="ECO:0000259" key="6">
    <source>
        <dbReference type="SMART" id="SM00363"/>
    </source>
</evidence>
<dbReference type="PANTHER" id="PTHR47683:SF4">
    <property type="entry name" value="PSEUDOURIDINE SYNTHASE"/>
    <property type="match status" value="1"/>
</dbReference>
<dbReference type="InterPro" id="IPR042092">
    <property type="entry name" value="PsdUridine_s_RsuA/RluB/E/F_cat"/>
</dbReference>
<dbReference type="CDD" id="cd00165">
    <property type="entry name" value="S4"/>
    <property type="match status" value="1"/>
</dbReference>
<dbReference type="SUPFAM" id="SSF55174">
    <property type="entry name" value="Alpha-L RNA-binding motif"/>
    <property type="match status" value="1"/>
</dbReference>
<keyword evidence="2 4" id="KW-0694">RNA-binding</keyword>
<dbReference type="SMART" id="SM00363">
    <property type="entry name" value="S4"/>
    <property type="match status" value="1"/>
</dbReference>
<dbReference type="Gene3D" id="3.30.70.1560">
    <property type="entry name" value="Alpha-L RNA-binding motif"/>
    <property type="match status" value="1"/>
</dbReference>
<gene>
    <name evidence="7" type="primary">rsuA</name>
    <name evidence="7" type="ORF">JCM31185_00770</name>
</gene>
<organism evidence="7 8">
    <name type="scientific">Furfurilactobacillus curtus</name>
    <dbReference type="NCBI Taxonomy" id="1746200"/>
    <lineage>
        <taxon>Bacteria</taxon>
        <taxon>Bacillati</taxon>
        <taxon>Bacillota</taxon>
        <taxon>Bacilli</taxon>
        <taxon>Lactobacillales</taxon>
        <taxon>Lactobacillaceae</taxon>
        <taxon>Furfurilactobacillus</taxon>
    </lineage>
</organism>
<evidence type="ECO:0000256" key="1">
    <source>
        <dbReference type="ARBA" id="ARBA00008348"/>
    </source>
</evidence>
<dbReference type="InterPro" id="IPR002942">
    <property type="entry name" value="S4_RNA-bd"/>
</dbReference>
<dbReference type="RefSeq" id="WP_407881998.1">
    <property type="nucleotide sequence ID" value="NZ_BQXO01000001.1"/>
</dbReference>
<dbReference type="InterPro" id="IPR050343">
    <property type="entry name" value="RsuA_PseudoU_synthase"/>
</dbReference>
<evidence type="ECO:0000256" key="4">
    <source>
        <dbReference type="PROSITE-ProRule" id="PRU00182"/>
    </source>
</evidence>
<dbReference type="Proteomes" id="UP001628078">
    <property type="component" value="Unassembled WGS sequence"/>
</dbReference>
<proteinExistence type="inferred from homology"/>
<dbReference type="PANTHER" id="PTHR47683">
    <property type="entry name" value="PSEUDOURIDINE SYNTHASE FAMILY PROTEIN-RELATED"/>
    <property type="match status" value="1"/>
</dbReference>
<protein>
    <recommendedName>
        <fullName evidence="5">Pseudouridine synthase</fullName>
        <ecNumber evidence="5">5.4.99.-</ecNumber>
    </recommendedName>
</protein>
<dbReference type="InterPro" id="IPR006145">
    <property type="entry name" value="PsdUridine_synth_RsuA/RluA"/>
</dbReference>
<dbReference type="Gene3D" id="3.30.70.580">
    <property type="entry name" value="Pseudouridine synthase I, catalytic domain, N-terminal subdomain"/>
    <property type="match status" value="1"/>
</dbReference>
<dbReference type="InterPro" id="IPR020094">
    <property type="entry name" value="TruA/RsuA/RluB/E/F_N"/>
</dbReference>
<sequence length="248" mass="27176">MGTSMRIDRYLTEMRVATRRQTRQLIKAGHVRLNQQLVTQARQSVDPNVDIVTVGGERVIYQPFVYYLMNKPVGVVTATTDVNTTTVMNLINAADFRDDLFPVGRLDKDTTGALLITNDGELGHRLTSPKHHVLKQYRATITGTLSTDDVAKVAEGITLKDGTRLKPATLTVGEQDLVLNQTTIRLTLAEGKYHQVKRMVGSLGQRVIALDREAFGPLTIGSGGLLPGHYRTLTEIELAATQRAAGLG</sequence>
<comment type="similarity">
    <text evidence="1 5">Belongs to the pseudouridine synthase RsuA family.</text>
</comment>
<dbReference type="InterPro" id="IPR018496">
    <property type="entry name" value="PsdUridine_synth_RsuA/RluB_CS"/>
</dbReference>
<dbReference type="NCBIfam" id="TIGR00093">
    <property type="entry name" value="pseudouridine synthase"/>
    <property type="match status" value="1"/>
</dbReference>
<dbReference type="Pfam" id="PF00849">
    <property type="entry name" value="PseudoU_synth_2"/>
    <property type="match status" value="1"/>
</dbReference>
<keyword evidence="3 5" id="KW-0413">Isomerase</keyword>
<evidence type="ECO:0000313" key="7">
    <source>
        <dbReference type="EMBL" id="GKT04788.1"/>
    </source>
</evidence>
<dbReference type="EC" id="5.4.99.-" evidence="5"/>
<name>A0ABQ5JKA3_9LACO</name>
<evidence type="ECO:0000313" key="8">
    <source>
        <dbReference type="Proteomes" id="UP001628078"/>
    </source>
</evidence>
<dbReference type="Gene3D" id="3.10.290.10">
    <property type="entry name" value="RNA-binding S4 domain"/>
    <property type="match status" value="1"/>
</dbReference>
<dbReference type="PROSITE" id="PS01149">
    <property type="entry name" value="PSI_RSU"/>
    <property type="match status" value="1"/>
</dbReference>
<evidence type="ECO:0000256" key="3">
    <source>
        <dbReference type="ARBA" id="ARBA00023235"/>
    </source>
</evidence>
<dbReference type="InterPro" id="IPR000748">
    <property type="entry name" value="PsdUridine_synth_RsuA/RluB/E/F"/>
</dbReference>
<evidence type="ECO:0000256" key="2">
    <source>
        <dbReference type="ARBA" id="ARBA00022884"/>
    </source>
</evidence>
<dbReference type="EMBL" id="BQXO01000001">
    <property type="protein sequence ID" value="GKT04788.1"/>
    <property type="molecule type" value="Genomic_DNA"/>
</dbReference>
<feature type="domain" description="RNA-binding S4" evidence="6">
    <location>
        <begin position="5"/>
        <end position="64"/>
    </location>
</feature>
<dbReference type="PROSITE" id="PS50889">
    <property type="entry name" value="S4"/>
    <property type="match status" value="1"/>
</dbReference>
<dbReference type="InterPro" id="IPR036986">
    <property type="entry name" value="S4_RNA-bd_sf"/>
</dbReference>
<keyword evidence="8" id="KW-1185">Reference proteome</keyword>
<dbReference type="CDD" id="cd02553">
    <property type="entry name" value="PseudoU_synth_RsuA"/>
    <property type="match status" value="1"/>
</dbReference>
<dbReference type="Pfam" id="PF01479">
    <property type="entry name" value="S4"/>
    <property type="match status" value="1"/>
</dbReference>
<comment type="caution">
    <text evidence="7">The sequence shown here is derived from an EMBL/GenBank/DDBJ whole genome shotgun (WGS) entry which is preliminary data.</text>
</comment>
<dbReference type="InterPro" id="IPR020103">
    <property type="entry name" value="PsdUridine_synth_cat_dom_sf"/>
</dbReference>
<dbReference type="SUPFAM" id="SSF55120">
    <property type="entry name" value="Pseudouridine synthase"/>
    <property type="match status" value="1"/>
</dbReference>
<accession>A0ABQ5JKA3</accession>
<reference evidence="7 8" key="1">
    <citation type="submission" date="2022-03" db="EMBL/GenBank/DDBJ databases">
        <title>Draft genome sequence of Furfurilactobacillus curtus JCM 31185.</title>
        <authorList>
            <person name="Suzuki S."/>
            <person name="Endo A."/>
            <person name="Kajikawa A."/>
        </authorList>
    </citation>
    <scope>NUCLEOTIDE SEQUENCE [LARGE SCALE GENOMIC DNA]</scope>
    <source>
        <strain evidence="7 8">JCM 31185</strain>
    </source>
</reference>